<reference evidence="1" key="1">
    <citation type="journal article" date="2021" name="PeerJ">
        <title>Extensive microbial diversity within the chicken gut microbiome revealed by metagenomics and culture.</title>
        <authorList>
            <person name="Gilroy R."/>
            <person name="Ravi A."/>
            <person name="Getino M."/>
            <person name="Pursley I."/>
            <person name="Horton D.L."/>
            <person name="Alikhan N.F."/>
            <person name="Baker D."/>
            <person name="Gharbi K."/>
            <person name="Hall N."/>
            <person name="Watson M."/>
            <person name="Adriaenssens E.M."/>
            <person name="Foster-Nyarko E."/>
            <person name="Jarju S."/>
            <person name="Secka A."/>
            <person name="Antonio M."/>
            <person name="Oren A."/>
            <person name="Chaudhuri R.R."/>
            <person name="La Ragione R."/>
            <person name="Hildebrand F."/>
            <person name="Pallen M.J."/>
        </authorList>
    </citation>
    <scope>NUCLEOTIDE SEQUENCE</scope>
    <source>
        <strain evidence="1">CHK179-5677</strain>
    </source>
</reference>
<organism evidence="1 2">
    <name type="scientific">Pseudoflavonifractor capillosus</name>
    <dbReference type="NCBI Taxonomy" id="106588"/>
    <lineage>
        <taxon>Bacteria</taxon>
        <taxon>Bacillati</taxon>
        <taxon>Bacillota</taxon>
        <taxon>Clostridia</taxon>
        <taxon>Eubacteriales</taxon>
        <taxon>Oscillospiraceae</taxon>
        <taxon>Pseudoflavonifractor</taxon>
    </lineage>
</organism>
<accession>A0A921STP4</accession>
<dbReference type="EMBL" id="DYUC01000107">
    <property type="protein sequence ID" value="HJG87502.1"/>
    <property type="molecule type" value="Genomic_DNA"/>
</dbReference>
<evidence type="ECO:0000313" key="1">
    <source>
        <dbReference type="EMBL" id="HJG87502.1"/>
    </source>
</evidence>
<protein>
    <recommendedName>
        <fullName evidence="3">Endonuclease</fullName>
    </recommendedName>
</protein>
<sequence>MQYTREELAEARRQIGSTLHKLREAVRTLEGRENPARYKSQITLAKRRIQAFTIADDLIARELGAGAAQAMQAHKEKRV</sequence>
<reference evidence="1" key="2">
    <citation type="submission" date="2021-09" db="EMBL/GenBank/DDBJ databases">
        <authorList>
            <person name="Gilroy R."/>
        </authorList>
    </citation>
    <scope>NUCLEOTIDE SEQUENCE</scope>
    <source>
        <strain evidence="1">CHK179-5677</strain>
    </source>
</reference>
<dbReference type="RefSeq" id="WP_295368664.1">
    <property type="nucleotide sequence ID" value="NZ_DYUC01000107.1"/>
</dbReference>
<name>A0A921STP4_9FIRM</name>
<comment type="caution">
    <text evidence="1">The sequence shown here is derived from an EMBL/GenBank/DDBJ whole genome shotgun (WGS) entry which is preliminary data.</text>
</comment>
<proteinExistence type="predicted"/>
<gene>
    <name evidence="1" type="ORF">K8V01_10850</name>
</gene>
<evidence type="ECO:0008006" key="3">
    <source>
        <dbReference type="Google" id="ProtNLM"/>
    </source>
</evidence>
<dbReference type="Proteomes" id="UP000760668">
    <property type="component" value="Unassembled WGS sequence"/>
</dbReference>
<dbReference type="AlphaFoldDB" id="A0A921STP4"/>
<evidence type="ECO:0000313" key="2">
    <source>
        <dbReference type="Proteomes" id="UP000760668"/>
    </source>
</evidence>